<dbReference type="EMBL" id="JACAZI010000031">
    <property type="protein sequence ID" value="KAF7333041.1"/>
    <property type="molecule type" value="Genomic_DNA"/>
</dbReference>
<evidence type="ECO:0000256" key="5">
    <source>
        <dbReference type="ARBA" id="ARBA00022829"/>
    </source>
</evidence>
<keyword evidence="4" id="KW-0498">Mitosis</keyword>
<organism evidence="9 10">
    <name type="scientific">Mycena venus</name>
    <dbReference type="NCBI Taxonomy" id="2733690"/>
    <lineage>
        <taxon>Eukaryota</taxon>
        <taxon>Fungi</taxon>
        <taxon>Dikarya</taxon>
        <taxon>Basidiomycota</taxon>
        <taxon>Agaricomycotina</taxon>
        <taxon>Agaricomycetes</taxon>
        <taxon>Agaricomycetidae</taxon>
        <taxon>Agaricales</taxon>
        <taxon>Marasmiineae</taxon>
        <taxon>Mycenaceae</taxon>
        <taxon>Mycena</taxon>
    </lineage>
</organism>
<dbReference type="Pfam" id="PF10345">
    <property type="entry name" value="Cohesin_load"/>
    <property type="match status" value="1"/>
</dbReference>
<protein>
    <submittedName>
        <fullName evidence="9">Uncharacterized protein</fullName>
    </submittedName>
</protein>
<comment type="similarity">
    <text evidence="2">Belongs to the SCC4/mau-2 family.</text>
</comment>
<dbReference type="GO" id="GO:0007064">
    <property type="term" value="P:mitotic sister chromatid cohesion"/>
    <property type="evidence" value="ECO:0007669"/>
    <property type="project" value="InterPro"/>
</dbReference>
<feature type="region of interest" description="Disordered" evidence="8">
    <location>
        <begin position="312"/>
        <end position="340"/>
    </location>
</feature>
<dbReference type="InterPro" id="IPR019440">
    <property type="entry name" value="MAU2"/>
</dbReference>
<proteinExistence type="inferred from homology"/>
<evidence type="ECO:0000256" key="3">
    <source>
        <dbReference type="ARBA" id="ARBA00022618"/>
    </source>
</evidence>
<comment type="caution">
    <text evidence="9">The sequence shown here is derived from an EMBL/GenBank/DDBJ whole genome shotgun (WGS) entry which is preliminary data.</text>
</comment>
<dbReference type="GO" id="GO:0005634">
    <property type="term" value="C:nucleus"/>
    <property type="evidence" value="ECO:0007669"/>
    <property type="project" value="UniProtKB-SubCell"/>
</dbReference>
<dbReference type="GO" id="GO:0007059">
    <property type="term" value="P:chromosome segregation"/>
    <property type="evidence" value="ECO:0007669"/>
    <property type="project" value="UniProtKB-KW"/>
</dbReference>
<reference evidence="9" key="1">
    <citation type="submission" date="2020-05" db="EMBL/GenBank/DDBJ databases">
        <title>Mycena genomes resolve the evolution of fungal bioluminescence.</title>
        <authorList>
            <person name="Tsai I.J."/>
        </authorList>
    </citation>
    <scope>NUCLEOTIDE SEQUENCE</scope>
    <source>
        <strain evidence="9">CCC161011</strain>
    </source>
</reference>
<dbReference type="PANTHER" id="PTHR21394">
    <property type="entry name" value="MAU2 CHROMATID COHESION FACTOR HOMOLOG"/>
    <property type="match status" value="1"/>
</dbReference>
<feature type="compositionally biased region" description="Low complexity" evidence="8">
    <location>
        <begin position="221"/>
        <end position="230"/>
    </location>
</feature>
<keyword evidence="6" id="KW-0539">Nucleus</keyword>
<evidence type="ECO:0000256" key="7">
    <source>
        <dbReference type="ARBA" id="ARBA00023306"/>
    </source>
</evidence>
<feature type="region of interest" description="Disordered" evidence="8">
    <location>
        <begin position="211"/>
        <end position="247"/>
    </location>
</feature>
<evidence type="ECO:0000313" key="9">
    <source>
        <dbReference type="EMBL" id="KAF7333041.1"/>
    </source>
</evidence>
<dbReference type="AlphaFoldDB" id="A0A8H7CDZ4"/>
<evidence type="ECO:0000256" key="4">
    <source>
        <dbReference type="ARBA" id="ARBA00022776"/>
    </source>
</evidence>
<keyword evidence="10" id="KW-1185">Reference proteome</keyword>
<keyword evidence="5" id="KW-0159">Chromosome partition</keyword>
<evidence type="ECO:0000256" key="1">
    <source>
        <dbReference type="ARBA" id="ARBA00004123"/>
    </source>
</evidence>
<keyword evidence="3" id="KW-0132">Cell division</keyword>
<evidence type="ECO:0000313" key="10">
    <source>
        <dbReference type="Proteomes" id="UP000620124"/>
    </source>
</evidence>
<feature type="compositionally biased region" description="Polar residues" evidence="8">
    <location>
        <begin position="231"/>
        <end position="240"/>
    </location>
</feature>
<evidence type="ECO:0000256" key="8">
    <source>
        <dbReference type="SAM" id="MobiDB-lite"/>
    </source>
</evidence>
<keyword evidence="7" id="KW-0131">Cell cycle</keyword>
<evidence type="ECO:0000256" key="2">
    <source>
        <dbReference type="ARBA" id="ARBA00008585"/>
    </source>
</evidence>
<sequence length="821" mass="87608">MEESPRPQKRARTTPPTDICAKGPENQLHGAQLLLALPSLLAHPPTHSEHKRALALSLLALRRCLGLPNPGRDNGSRGQAGTALDLSQPDECRAWCALAEIGLCVLEGGFGGEAWAAGVESEVDKALGKAAPIAQRHPSLASYPPYLTRLSARAAPHRARQLLRPSPSTFGSSAVANAGGTTAYYYTHLAWADHLLQAMLYPVPSSFSAPSATPKHRPALKSSSSAKQKSGTPVKSSSVPTREKDKDVQRDLAALRAALAPLFSAPHANVGLLARVIELRALIALGRWAEVGAALERAESAVGIVFPAAPAPAPAPAPTSTTDTGMDVDGEEDKKEDPPLYTTSPFHAALVVHILVLGVVWFAYSVTPASAPVSDSENGNGAGGKDGGSGSTAVSARLMLLYSLLDAGVYNGKCRAQQDVDMALESEGVLENDANPPLPRTYARFPSTRRRPPCIYVQHTHACFMRLDILLARLGAVICSKCVNLLQVGRKPKRKTFVLEGLGVVDREAQRELRVSRWASAGDVQAVELQMAKIKADLMCELIAVSIMRSEFDDAEKTLDAVIAHARTHRLFGGTLAHRVTLLHAQLAHALGRPARARTCYRVAARLAEEADDASGMVAARAGEVALLVGMRARARARAGERSLVPPLADEAEAAFVDVEDEDGEGELARIGKEVAGACRGLGGAMRAVGEVLEGVLTTEILKAKQHFRNALTYATDCQDNHLRALILALIAAHYLHTAGDQAQKMLATCEQLAAGLGAPGKKGKERVDAVGNAPLRLWAGERFLELHKRDGRDDLIQKREEANGLLRDAVVTLTQRERAQ</sequence>
<dbReference type="Proteomes" id="UP000620124">
    <property type="component" value="Unassembled WGS sequence"/>
</dbReference>
<evidence type="ECO:0000256" key="6">
    <source>
        <dbReference type="ARBA" id="ARBA00023242"/>
    </source>
</evidence>
<comment type="subcellular location">
    <subcellularLocation>
        <location evidence="1">Nucleus</location>
    </subcellularLocation>
</comment>
<accession>A0A8H7CDZ4</accession>
<dbReference type="GO" id="GO:0051301">
    <property type="term" value="P:cell division"/>
    <property type="evidence" value="ECO:0007669"/>
    <property type="project" value="UniProtKB-KW"/>
</dbReference>
<gene>
    <name evidence="9" type="ORF">MVEN_02410600</name>
</gene>
<name>A0A8H7CDZ4_9AGAR</name>
<dbReference type="OrthoDB" id="5565328at2759"/>